<name>A0A1B0GGT3_LUTLO</name>
<accession>A0A1B0GGT3</accession>
<dbReference type="Gene3D" id="6.10.250.90">
    <property type="match status" value="1"/>
</dbReference>
<keyword evidence="3" id="KW-0132">Cell division</keyword>
<dbReference type="Gene3D" id="1.20.5.170">
    <property type="match status" value="1"/>
</dbReference>
<keyword evidence="7" id="KW-0175">Coiled coil</keyword>
<dbReference type="GO" id="GO:0007094">
    <property type="term" value="P:mitotic spindle assembly checkpoint signaling"/>
    <property type="evidence" value="ECO:0007669"/>
    <property type="project" value="InterPro"/>
</dbReference>
<evidence type="ECO:0008006" key="10">
    <source>
        <dbReference type="Google" id="ProtNLM"/>
    </source>
</evidence>
<reference evidence="8" key="1">
    <citation type="submission" date="2020-05" db="UniProtKB">
        <authorList>
            <consortium name="EnsemblMetazoa"/>
        </authorList>
    </citation>
    <scope>IDENTIFICATION</scope>
    <source>
        <strain evidence="8">Jacobina</strain>
    </source>
</reference>
<keyword evidence="4" id="KW-0498">Mitosis</keyword>
<dbReference type="VEuPathDB" id="VectorBase:LLOJ000205"/>
<feature type="coiled-coil region" evidence="7">
    <location>
        <begin position="3"/>
        <end position="113"/>
    </location>
</feature>
<dbReference type="Pfam" id="PF05557">
    <property type="entry name" value="MAD"/>
    <property type="match status" value="1"/>
</dbReference>
<dbReference type="SUPFAM" id="SSF75704">
    <property type="entry name" value="Mitotic arrest deficient-like 1, Mad1"/>
    <property type="match status" value="1"/>
</dbReference>
<dbReference type="GO" id="GO:0051301">
    <property type="term" value="P:cell division"/>
    <property type="evidence" value="ECO:0007669"/>
    <property type="project" value="UniProtKB-KW"/>
</dbReference>
<evidence type="ECO:0000256" key="3">
    <source>
        <dbReference type="ARBA" id="ARBA00022618"/>
    </source>
</evidence>
<proteinExistence type="inferred from homology"/>
<comment type="subcellular location">
    <subcellularLocation>
        <location evidence="1">Nucleus</location>
    </subcellularLocation>
</comment>
<sequence length="208" mass="24302">MDNERLRRRKDELELELEHRCLKGDFNADKLKVVHMSVNPAATAYENHLQEVEKLQAEIERLKRKIRKLEEDHDTMTMRLNESNNITMNMKELNTLRSQVASLESKNQHLKDVSKSSHQEFREVVYMLLGYRIDRTGNTNYRISSMYAENEGDYLNFRFNDGVLDMLETEYSISLQDMMRTHLGAQNSLPAFLSALTLDLISRTTVAV</sequence>
<dbReference type="GO" id="GO:0072686">
    <property type="term" value="C:mitotic spindle"/>
    <property type="evidence" value="ECO:0007669"/>
    <property type="project" value="TreeGrafter"/>
</dbReference>
<dbReference type="AlphaFoldDB" id="A0A1B0GGT3"/>
<dbReference type="EMBL" id="AJWK01000722">
    <property type="status" value="NOT_ANNOTATED_CDS"/>
    <property type="molecule type" value="Genomic_DNA"/>
</dbReference>
<dbReference type="EnsemblMetazoa" id="LLOJ000205-RA">
    <property type="protein sequence ID" value="LLOJ000205-PA"/>
    <property type="gene ID" value="LLOJ000205"/>
</dbReference>
<dbReference type="PANTHER" id="PTHR23168:SF0">
    <property type="entry name" value="MITOTIC SPINDLE ASSEMBLY CHECKPOINT PROTEIN MAD1"/>
    <property type="match status" value="1"/>
</dbReference>
<keyword evidence="9" id="KW-1185">Reference proteome</keyword>
<dbReference type="Gene3D" id="3.30.457.60">
    <property type="match status" value="1"/>
</dbReference>
<dbReference type="VEuPathDB" id="VectorBase:LLONM1_002831"/>
<evidence type="ECO:0000256" key="7">
    <source>
        <dbReference type="SAM" id="Coils"/>
    </source>
</evidence>
<organism evidence="8 9">
    <name type="scientific">Lutzomyia longipalpis</name>
    <name type="common">Sand fly</name>
    <dbReference type="NCBI Taxonomy" id="7200"/>
    <lineage>
        <taxon>Eukaryota</taxon>
        <taxon>Metazoa</taxon>
        <taxon>Ecdysozoa</taxon>
        <taxon>Arthropoda</taxon>
        <taxon>Hexapoda</taxon>
        <taxon>Insecta</taxon>
        <taxon>Pterygota</taxon>
        <taxon>Neoptera</taxon>
        <taxon>Endopterygota</taxon>
        <taxon>Diptera</taxon>
        <taxon>Nematocera</taxon>
        <taxon>Psychodoidea</taxon>
        <taxon>Psychodidae</taxon>
        <taxon>Lutzomyia</taxon>
        <taxon>Lutzomyia</taxon>
    </lineage>
</organism>
<dbReference type="GO" id="GO:0051315">
    <property type="term" value="P:attachment of mitotic spindle microtubules to kinetochore"/>
    <property type="evidence" value="ECO:0007669"/>
    <property type="project" value="TreeGrafter"/>
</dbReference>
<evidence type="ECO:0000313" key="8">
    <source>
        <dbReference type="EnsemblMetazoa" id="LLOJ000205-PA"/>
    </source>
</evidence>
<evidence type="ECO:0000256" key="1">
    <source>
        <dbReference type="ARBA" id="ARBA00004123"/>
    </source>
</evidence>
<protein>
    <recommendedName>
        <fullName evidence="10">Mitotic checkpoint protein mad1</fullName>
    </recommendedName>
</protein>
<dbReference type="PANTHER" id="PTHR23168">
    <property type="entry name" value="MITOTIC SPINDLE ASSEMBLY CHECKPOINT PROTEIN MAD1 MITOTIC ARREST DEFICIENT-LIKE PROTEIN 1"/>
    <property type="match status" value="1"/>
</dbReference>
<evidence type="ECO:0000256" key="5">
    <source>
        <dbReference type="ARBA" id="ARBA00023242"/>
    </source>
</evidence>
<evidence type="ECO:0000256" key="4">
    <source>
        <dbReference type="ARBA" id="ARBA00022776"/>
    </source>
</evidence>
<evidence type="ECO:0000313" key="9">
    <source>
        <dbReference type="Proteomes" id="UP000092461"/>
    </source>
</evidence>
<dbReference type="Proteomes" id="UP000092461">
    <property type="component" value="Unassembled WGS sequence"/>
</dbReference>
<dbReference type="InterPro" id="IPR008672">
    <property type="entry name" value="Mad1"/>
</dbReference>
<dbReference type="GO" id="GO:0005635">
    <property type="term" value="C:nuclear envelope"/>
    <property type="evidence" value="ECO:0007669"/>
    <property type="project" value="TreeGrafter"/>
</dbReference>
<comment type="similarity">
    <text evidence="2">Belongs to the MAD1 family.</text>
</comment>
<keyword evidence="5" id="KW-0539">Nucleus</keyword>
<dbReference type="GO" id="GO:0000776">
    <property type="term" value="C:kinetochore"/>
    <property type="evidence" value="ECO:0007669"/>
    <property type="project" value="TreeGrafter"/>
</dbReference>
<evidence type="ECO:0000256" key="2">
    <source>
        <dbReference type="ARBA" id="ARBA00008029"/>
    </source>
</evidence>
<keyword evidence="6" id="KW-0131">Cell cycle</keyword>
<evidence type="ECO:0000256" key="6">
    <source>
        <dbReference type="ARBA" id="ARBA00023306"/>
    </source>
</evidence>